<sequence length="69" mass="8149">MPYDKDDVIQDLQLRVNALEYMVRMLVSGQSSEVKENIDELTNIEIERWKNKSPEIIQIMEQALTLVKR</sequence>
<reference evidence="1" key="1">
    <citation type="submission" date="2022-03" db="EMBL/GenBank/DDBJ databases">
        <title>Proposal of a novel genus Dryocolo and two novel species.</title>
        <authorList>
            <person name="Maddock D.W."/>
            <person name="Brady C.L."/>
            <person name="Denman S."/>
            <person name="Arnold D."/>
        </authorList>
    </citation>
    <scope>NUCLEOTIDE SEQUENCE</scope>
    <source>
        <strain evidence="1">H6W4</strain>
    </source>
</reference>
<gene>
    <name evidence="1" type="ORF">MUA00_05355</name>
</gene>
<keyword evidence="2" id="KW-1185">Reference proteome</keyword>
<dbReference type="AlphaFoldDB" id="A0A9X2W6S6"/>
<dbReference type="EMBL" id="JALHAP010000072">
    <property type="protein sequence ID" value="MCT4701232.1"/>
    <property type="molecule type" value="Genomic_DNA"/>
</dbReference>
<protein>
    <submittedName>
        <fullName evidence="1">Uncharacterized protein</fullName>
    </submittedName>
</protein>
<accession>A0A9X2W6S6</accession>
<dbReference type="Proteomes" id="UP001150641">
    <property type="component" value="Unassembled WGS sequence"/>
</dbReference>
<organism evidence="1 2">
    <name type="scientific">Dryocola boscaweniae</name>
    <dbReference type="NCBI Taxonomy" id="2925397"/>
    <lineage>
        <taxon>Bacteria</taxon>
        <taxon>Pseudomonadati</taxon>
        <taxon>Pseudomonadota</taxon>
        <taxon>Gammaproteobacteria</taxon>
        <taxon>Enterobacterales</taxon>
        <taxon>Enterobacteriaceae</taxon>
        <taxon>Dryocola</taxon>
    </lineage>
</organism>
<comment type="caution">
    <text evidence="1">The sequence shown here is derived from an EMBL/GenBank/DDBJ whole genome shotgun (WGS) entry which is preliminary data.</text>
</comment>
<evidence type="ECO:0000313" key="1">
    <source>
        <dbReference type="EMBL" id="MCT4701232.1"/>
    </source>
</evidence>
<evidence type="ECO:0000313" key="2">
    <source>
        <dbReference type="Proteomes" id="UP001150641"/>
    </source>
</evidence>
<dbReference type="RefSeq" id="WP_271121948.1">
    <property type="nucleotide sequence ID" value="NZ_JALHAN010000059.1"/>
</dbReference>
<name>A0A9X2W6S6_9ENTR</name>
<proteinExistence type="predicted"/>